<protein>
    <submittedName>
        <fullName evidence="1">Uncharacterized protein</fullName>
    </submittedName>
</protein>
<sequence>MRETELKKVLTTLRQKYVDRPAASNDSSEQSHFDSKKLAKIKQRIVGLEMERCQLALEHEDLTSIDAKIDKQKYLYRQCCQQSTSRR</sequence>
<keyword evidence="2" id="KW-1185">Reference proteome</keyword>
<comment type="caution">
    <text evidence="1">The sequence shown here is derived from an EMBL/GenBank/DDBJ whole genome shotgun (WGS) entry which is preliminary data.</text>
</comment>
<accession>A0ABS2PLC1</accession>
<evidence type="ECO:0000313" key="1">
    <source>
        <dbReference type="EMBL" id="MBM7636092.1"/>
    </source>
</evidence>
<organism evidence="1 2">
    <name type="scientific">Streptococcus saliviloxodontae</name>
    <dbReference type="NCBI Taxonomy" id="1349416"/>
    <lineage>
        <taxon>Bacteria</taxon>
        <taxon>Bacillati</taxon>
        <taxon>Bacillota</taxon>
        <taxon>Bacilli</taxon>
        <taxon>Lactobacillales</taxon>
        <taxon>Streptococcaceae</taxon>
        <taxon>Streptococcus</taxon>
    </lineage>
</organism>
<reference evidence="1 2" key="1">
    <citation type="submission" date="2021-01" db="EMBL/GenBank/DDBJ databases">
        <title>Genomic Encyclopedia of Type Strains, Phase IV (KMG-IV): sequencing the most valuable type-strain genomes for metagenomic binning, comparative biology and taxonomic classification.</title>
        <authorList>
            <person name="Goeker M."/>
        </authorList>
    </citation>
    <scope>NUCLEOTIDE SEQUENCE [LARGE SCALE GENOMIC DNA]</scope>
    <source>
        <strain evidence="1 2">DSM 27513</strain>
    </source>
</reference>
<proteinExistence type="predicted"/>
<gene>
    <name evidence="1" type="ORF">JOC31_000911</name>
</gene>
<dbReference type="Proteomes" id="UP000809081">
    <property type="component" value="Unassembled WGS sequence"/>
</dbReference>
<dbReference type="EMBL" id="JAFBEI010000015">
    <property type="protein sequence ID" value="MBM7636092.1"/>
    <property type="molecule type" value="Genomic_DNA"/>
</dbReference>
<name>A0ABS2PLC1_9STRE</name>
<evidence type="ECO:0000313" key="2">
    <source>
        <dbReference type="Proteomes" id="UP000809081"/>
    </source>
</evidence>
<dbReference type="RefSeq" id="WP_205016984.1">
    <property type="nucleotide sequence ID" value="NZ_JAFBEI010000015.1"/>
</dbReference>